<comment type="caution">
    <text evidence="1">The sequence shown here is derived from an EMBL/GenBank/DDBJ whole genome shotgun (WGS) entry which is preliminary data.</text>
</comment>
<dbReference type="STRING" id="1798661.A3D65_01550"/>
<evidence type="ECO:0000313" key="2">
    <source>
        <dbReference type="Proteomes" id="UP000177996"/>
    </source>
</evidence>
<protein>
    <submittedName>
        <fullName evidence="1">Uncharacterized protein</fullName>
    </submittedName>
</protein>
<accession>A0A1G2D2M5</accession>
<gene>
    <name evidence="1" type="ORF">A3D65_01550</name>
</gene>
<dbReference type="EMBL" id="MHLL01000053">
    <property type="protein sequence ID" value="OGZ07767.1"/>
    <property type="molecule type" value="Genomic_DNA"/>
</dbReference>
<dbReference type="AlphaFoldDB" id="A0A1G2D2M5"/>
<proteinExistence type="predicted"/>
<sequence>MTTVILSSIKAEIFQLGKRDAREAILERRKGIRNHRDQLGDDRCFLDDYLVWKWLSDAPTEPEKFTSEDGMKECVLFYEHRRTETSDPVSADAITDPAHWDDDLETMSLSDLHNELSRLQKALRTHRDIIGRSRTVADDRALYAVLPEKIPADFRLPPKEEFLGEARAPKAGCPAFWRSHDGCKGCHNYHKWGPCR</sequence>
<evidence type="ECO:0000313" key="1">
    <source>
        <dbReference type="EMBL" id="OGZ07767.1"/>
    </source>
</evidence>
<reference evidence="1 2" key="1">
    <citation type="journal article" date="2016" name="Nat. Commun.">
        <title>Thousands of microbial genomes shed light on interconnected biogeochemical processes in an aquifer system.</title>
        <authorList>
            <person name="Anantharaman K."/>
            <person name="Brown C.T."/>
            <person name="Hug L.A."/>
            <person name="Sharon I."/>
            <person name="Castelle C.J."/>
            <person name="Probst A.J."/>
            <person name="Thomas B.C."/>
            <person name="Singh A."/>
            <person name="Wilkins M.J."/>
            <person name="Karaoz U."/>
            <person name="Brodie E.L."/>
            <person name="Williams K.H."/>
            <person name="Hubbard S.S."/>
            <person name="Banfield J.F."/>
        </authorList>
    </citation>
    <scope>NUCLEOTIDE SEQUENCE [LARGE SCALE GENOMIC DNA]</scope>
</reference>
<organism evidence="1 2">
    <name type="scientific">Candidatus Lloydbacteria bacterium RIFCSPHIGHO2_02_FULL_50_13</name>
    <dbReference type="NCBI Taxonomy" id="1798661"/>
    <lineage>
        <taxon>Bacteria</taxon>
        <taxon>Candidatus Lloydiibacteriota</taxon>
    </lineage>
</organism>
<dbReference type="Proteomes" id="UP000177996">
    <property type="component" value="Unassembled WGS sequence"/>
</dbReference>
<name>A0A1G2D2M5_9BACT</name>